<reference evidence="2 3" key="1">
    <citation type="submission" date="2014-10" db="EMBL/GenBank/DDBJ databases">
        <title>Draft genome of the hookworm Ancylostoma caninum.</title>
        <authorList>
            <person name="Mitreva M."/>
        </authorList>
    </citation>
    <scope>NUCLEOTIDE SEQUENCE [LARGE SCALE GENOMIC DNA]</scope>
    <source>
        <strain evidence="2 3">Baltimore</strain>
    </source>
</reference>
<organism evidence="2 3">
    <name type="scientific">Ancylostoma caninum</name>
    <name type="common">Dog hookworm</name>
    <dbReference type="NCBI Taxonomy" id="29170"/>
    <lineage>
        <taxon>Eukaryota</taxon>
        <taxon>Metazoa</taxon>
        <taxon>Ecdysozoa</taxon>
        <taxon>Nematoda</taxon>
        <taxon>Chromadorea</taxon>
        <taxon>Rhabditida</taxon>
        <taxon>Rhabditina</taxon>
        <taxon>Rhabditomorpha</taxon>
        <taxon>Strongyloidea</taxon>
        <taxon>Ancylostomatidae</taxon>
        <taxon>Ancylostomatinae</taxon>
        <taxon>Ancylostoma</taxon>
    </lineage>
</organism>
<dbReference type="AlphaFoldDB" id="A0A368FI85"/>
<accession>A0A368FI85</accession>
<feature type="transmembrane region" description="Helical" evidence="1">
    <location>
        <begin position="24"/>
        <end position="42"/>
    </location>
</feature>
<keyword evidence="3" id="KW-1185">Reference proteome</keyword>
<name>A0A368FI85_ANCCA</name>
<evidence type="ECO:0000313" key="3">
    <source>
        <dbReference type="Proteomes" id="UP000252519"/>
    </source>
</evidence>
<keyword evidence="1" id="KW-1133">Transmembrane helix</keyword>
<evidence type="ECO:0000256" key="1">
    <source>
        <dbReference type="SAM" id="Phobius"/>
    </source>
</evidence>
<dbReference type="Proteomes" id="UP000252519">
    <property type="component" value="Unassembled WGS sequence"/>
</dbReference>
<comment type="caution">
    <text evidence="2">The sequence shown here is derived from an EMBL/GenBank/DDBJ whole genome shotgun (WGS) entry which is preliminary data.</text>
</comment>
<gene>
    <name evidence="2" type="ORF">ANCCAN_23529</name>
</gene>
<proteinExistence type="predicted"/>
<evidence type="ECO:0000313" key="2">
    <source>
        <dbReference type="EMBL" id="RCN30699.1"/>
    </source>
</evidence>
<sequence length="79" mass="9239">MAAPPESCEFTSLAVLFRNHCYNFGHFVVIFIGSIFCFLFLIESLKGIIRRIYDFYDEQLLQQLFYAVTQSNEATCLHF</sequence>
<protein>
    <submittedName>
        <fullName evidence="2">Uncharacterized protein</fullName>
    </submittedName>
</protein>
<dbReference type="EMBL" id="JOJR01001489">
    <property type="protein sequence ID" value="RCN30699.1"/>
    <property type="molecule type" value="Genomic_DNA"/>
</dbReference>
<keyword evidence="1" id="KW-0472">Membrane</keyword>
<keyword evidence="1" id="KW-0812">Transmembrane</keyword>